<dbReference type="InterPro" id="IPR027443">
    <property type="entry name" value="IPNS-like_sf"/>
</dbReference>
<organism evidence="4 5">
    <name type="scientific">Carex littledalei</name>
    <dbReference type="NCBI Taxonomy" id="544730"/>
    <lineage>
        <taxon>Eukaryota</taxon>
        <taxon>Viridiplantae</taxon>
        <taxon>Streptophyta</taxon>
        <taxon>Embryophyta</taxon>
        <taxon>Tracheophyta</taxon>
        <taxon>Spermatophyta</taxon>
        <taxon>Magnoliopsida</taxon>
        <taxon>Liliopsida</taxon>
        <taxon>Poales</taxon>
        <taxon>Cyperaceae</taxon>
        <taxon>Cyperoideae</taxon>
        <taxon>Cariceae</taxon>
        <taxon>Carex</taxon>
        <taxon>Carex subgen. Euthyceras</taxon>
    </lineage>
</organism>
<dbReference type="InterPro" id="IPR050295">
    <property type="entry name" value="Plant_2OG-oxidoreductases"/>
</dbReference>
<dbReference type="InterPro" id="IPR044861">
    <property type="entry name" value="IPNS-like_FE2OG_OXY"/>
</dbReference>
<dbReference type="Pfam" id="PF03171">
    <property type="entry name" value="2OG-FeII_Oxy"/>
    <property type="match status" value="1"/>
</dbReference>
<dbReference type="Proteomes" id="UP000623129">
    <property type="component" value="Unassembled WGS sequence"/>
</dbReference>
<name>A0A833QYL3_9POAL</name>
<evidence type="ECO:0000256" key="2">
    <source>
        <dbReference type="ARBA" id="ARBA00023004"/>
    </source>
</evidence>
<dbReference type="Gene3D" id="2.60.120.330">
    <property type="entry name" value="B-lactam Antibiotic, Isopenicillin N Synthase, Chain"/>
    <property type="match status" value="1"/>
</dbReference>
<dbReference type="EMBL" id="SWLB01000008">
    <property type="protein sequence ID" value="KAF3335425.1"/>
    <property type="molecule type" value="Genomic_DNA"/>
</dbReference>
<proteinExistence type="predicted"/>
<keyword evidence="4" id="KW-0560">Oxidoreductase</keyword>
<dbReference type="PANTHER" id="PTHR47991">
    <property type="entry name" value="OXOGLUTARATE/IRON-DEPENDENT DIOXYGENASE"/>
    <property type="match status" value="1"/>
</dbReference>
<keyword evidence="5" id="KW-1185">Reference proteome</keyword>
<dbReference type="GO" id="GO:0046872">
    <property type="term" value="F:metal ion binding"/>
    <property type="evidence" value="ECO:0007669"/>
    <property type="project" value="UniProtKB-KW"/>
</dbReference>
<keyword evidence="4" id="KW-0223">Dioxygenase</keyword>
<gene>
    <name evidence="4" type="ORF">FCM35_KLT19932</name>
</gene>
<evidence type="ECO:0000259" key="3">
    <source>
        <dbReference type="PROSITE" id="PS51471"/>
    </source>
</evidence>
<evidence type="ECO:0000313" key="4">
    <source>
        <dbReference type="EMBL" id="KAF3335425.1"/>
    </source>
</evidence>
<evidence type="ECO:0000313" key="5">
    <source>
        <dbReference type="Proteomes" id="UP000623129"/>
    </source>
</evidence>
<dbReference type="PROSITE" id="PS51471">
    <property type="entry name" value="FE2OG_OXY"/>
    <property type="match status" value="1"/>
</dbReference>
<protein>
    <submittedName>
        <fullName evidence="4">2'-deoxymugineic-acid 2'-dioxygenase</fullName>
    </submittedName>
</protein>
<feature type="domain" description="Fe2OG dioxygenase" evidence="3">
    <location>
        <begin position="42"/>
        <end position="142"/>
    </location>
</feature>
<dbReference type="SUPFAM" id="SSF51197">
    <property type="entry name" value="Clavaminate synthase-like"/>
    <property type="match status" value="1"/>
</dbReference>
<keyword evidence="1" id="KW-0479">Metal-binding</keyword>
<dbReference type="GO" id="GO:0051213">
    <property type="term" value="F:dioxygenase activity"/>
    <property type="evidence" value="ECO:0007669"/>
    <property type="project" value="UniProtKB-KW"/>
</dbReference>
<dbReference type="OrthoDB" id="406156at2759"/>
<dbReference type="InterPro" id="IPR005123">
    <property type="entry name" value="Oxoglu/Fe-dep_dioxygenase_dom"/>
</dbReference>
<keyword evidence="2" id="KW-0408">Iron</keyword>
<reference evidence="4" key="1">
    <citation type="submission" date="2020-01" db="EMBL/GenBank/DDBJ databases">
        <title>Genome sequence of Kobresia littledalei, the first chromosome-level genome in the family Cyperaceae.</title>
        <authorList>
            <person name="Qu G."/>
        </authorList>
    </citation>
    <scope>NUCLEOTIDE SEQUENCE</scope>
    <source>
        <strain evidence="4">C.B.Clarke</strain>
        <tissue evidence="4">Leaf</tissue>
    </source>
</reference>
<sequence length="192" mass="21189">MQKAALSEFTLQVREVSSKLLKLIAEGLGLDKDYFSGDYSEGKTQMNINHYPPCPDPSLTLGLLPHCDRHLITLLAQGSAVSGLQAKYKEGWINVEPIPNAFVVNFGHQLEIIANGILKSVEHRAVTNLAVARTSIATLIMPKTDCLIAPAKELINENNPPKYKEFIFSDFLKAYDAASASREGVLEFFKLN</sequence>
<comment type="caution">
    <text evidence="4">The sequence shown here is derived from an EMBL/GenBank/DDBJ whole genome shotgun (WGS) entry which is preliminary data.</text>
</comment>
<evidence type="ECO:0000256" key="1">
    <source>
        <dbReference type="ARBA" id="ARBA00022723"/>
    </source>
</evidence>
<accession>A0A833QYL3</accession>
<dbReference type="AlphaFoldDB" id="A0A833QYL3"/>